<name>A0A2A5RWR6_9LACT</name>
<dbReference type="GO" id="GO:0003941">
    <property type="term" value="F:L-serine ammonia-lyase activity"/>
    <property type="evidence" value="ECO:0007669"/>
    <property type="project" value="TreeGrafter"/>
</dbReference>
<dbReference type="EMBL" id="JXJW01000015">
    <property type="protein sequence ID" value="PCS05697.1"/>
    <property type="molecule type" value="Genomic_DNA"/>
</dbReference>
<dbReference type="Pfam" id="PF00585">
    <property type="entry name" value="Thr_dehydrat_C"/>
    <property type="match status" value="1"/>
</dbReference>
<evidence type="ECO:0000256" key="3">
    <source>
        <dbReference type="ARBA" id="ARBA00004810"/>
    </source>
</evidence>
<keyword evidence="15" id="KW-1185">Reference proteome</keyword>
<dbReference type="SUPFAM" id="SSF53686">
    <property type="entry name" value="Tryptophan synthase beta subunit-like PLP-dependent enzymes"/>
    <property type="match status" value="1"/>
</dbReference>
<dbReference type="PROSITE" id="PS51672">
    <property type="entry name" value="ACT_LIKE"/>
    <property type="match status" value="1"/>
</dbReference>
<dbReference type="GO" id="GO:0004794">
    <property type="term" value="F:threonine deaminase activity"/>
    <property type="evidence" value="ECO:0007669"/>
    <property type="project" value="UniProtKB-UniRule"/>
</dbReference>
<dbReference type="InterPro" id="IPR000634">
    <property type="entry name" value="Ser/Thr_deHydtase_PyrdxlP-BS"/>
</dbReference>
<protein>
    <recommendedName>
        <fullName evidence="12">L-threonine dehydratase</fullName>
        <ecNumber evidence="12">4.3.1.19</ecNumber>
    </recommendedName>
    <alternativeName>
        <fullName evidence="12">Threonine deaminase</fullName>
    </alternativeName>
</protein>
<evidence type="ECO:0000256" key="5">
    <source>
        <dbReference type="ARBA" id="ARBA00011881"/>
    </source>
</evidence>
<comment type="caution">
    <text evidence="14">The sequence shown here is derived from an EMBL/GenBank/DDBJ whole genome shotgun (WGS) entry which is preliminary data.</text>
</comment>
<evidence type="ECO:0000256" key="1">
    <source>
        <dbReference type="ARBA" id="ARBA00001274"/>
    </source>
</evidence>
<dbReference type="GO" id="GO:0009097">
    <property type="term" value="P:isoleucine biosynthetic process"/>
    <property type="evidence" value="ECO:0007669"/>
    <property type="project" value="UniProtKB-UniRule"/>
</dbReference>
<accession>A0A2A5RWR6</accession>
<sequence>MKESMNMVSYKDILKANTVLADVVIQTPMLRDSYLSDKYKANIYLKQENVQKVRSFKLRGAYYAIHNLSAEQLSGGVVCASAGNHAQGVAYTCHELKIKATIFMPTTTPQQKITQVKFFGGDYAEIALVGDTFDESAAAARDFAVREAKTFIDPFDNPDVIAGQGTVAVEIFDKAEQEGIKIDKLFAAVGGGGLISGVSLYTKHISPSTKVIGVEATGARSMQAAFDNKGPIKLTTIDKFADGIAVQKVGHLTYQIAEENIDDLINVDEGLISSTILDLYSKQGMVVEPAGAASVAALNLVADEIVGQTVVCIISGGNNDINRMQEIEEKSLIYEGLKHYFVINFPQRPGALREFVNDILGPNDDITRFEYIKRANKGSGPVLIGVVLADKADQTQLKQRIADFDPGFIDLKGQASLYNLLV</sequence>
<dbReference type="AlphaFoldDB" id="A0A2A5RWR6"/>
<evidence type="ECO:0000256" key="11">
    <source>
        <dbReference type="ARBA" id="ARBA00025527"/>
    </source>
</evidence>
<dbReference type="InterPro" id="IPR011820">
    <property type="entry name" value="IlvA"/>
</dbReference>
<keyword evidence="8 12" id="KW-0663">Pyridoxal phosphate</keyword>
<evidence type="ECO:0000256" key="4">
    <source>
        <dbReference type="ARBA" id="ARBA00010869"/>
    </source>
</evidence>
<evidence type="ECO:0000256" key="6">
    <source>
        <dbReference type="ARBA" id="ARBA00022605"/>
    </source>
</evidence>
<dbReference type="GO" id="GO:0006565">
    <property type="term" value="P:L-serine catabolic process"/>
    <property type="evidence" value="ECO:0007669"/>
    <property type="project" value="TreeGrafter"/>
</dbReference>
<organism evidence="14 15">
    <name type="scientific">Pseudolactococcus piscium</name>
    <dbReference type="NCBI Taxonomy" id="1364"/>
    <lineage>
        <taxon>Bacteria</taxon>
        <taxon>Bacillati</taxon>
        <taxon>Bacillota</taxon>
        <taxon>Bacilli</taxon>
        <taxon>Lactobacillales</taxon>
        <taxon>Streptococcaceae</taxon>
        <taxon>Pseudolactococcus</taxon>
    </lineage>
</organism>
<comment type="function">
    <text evidence="11 12">Catalyzes the anaerobic formation of alpha-ketobutyrate and ammonia from threonine in a two-step reaction. The first step involved a dehydration of threonine and a production of enamine intermediates (aminocrotonate), which tautomerizes to its imine form (iminobutyrate). Both intermediates are unstable and short-lived. The second step is the nonenzymatic hydrolysis of the enamine/imine intermediates to form 2-ketobutyrate and free ammonia. In the low water environment of the cell, the second step is accelerated by RidA.</text>
</comment>
<evidence type="ECO:0000256" key="2">
    <source>
        <dbReference type="ARBA" id="ARBA00001933"/>
    </source>
</evidence>
<dbReference type="EC" id="4.3.1.19" evidence="12"/>
<feature type="domain" description="ACT-like" evidence="13">
    <location>
        <begin position="339"/>
        <end position="413"/>
    </location>
</feature>
<keyword evidence="6 12" id="KW-0028">Amino-acid biosynthesis</keyword>
<dbReference type="GO" id="GO:0006567">
    <property type="term" value="P:L-threonine catabolic process"/>
    <property type="evidence" value="ECO:0007669"/>
    <property type="project" value="TreeGrafter"/>
</dbReference>
<comment type="similarity">
    <text evidence="4 12">Belongs to the serine/threonine dehydratase family.</text>
</comment>
<dbReference type="UniPathway" id="UPA00047">
    <property type="reaction ID" value="UER00054"/>
</dbReference>
<evidence type="ECO:0000313" key="15">
    <source>
        <dbReference type="Proteomes" id="UP000218282"/>
    </source>
</evidence>
<dbReference type="Proteomes" id="UP000218282">
    <property type="component" value="Unassembled WGS sequence"/>
</dbReference>
<keyword evidence="10 12" id="KW-0100">Branched-chain amino acid biosynthesis</keyword>
<comment type="pathway">
    <text evidence="3 12">Amino-acid biosynthesis; L-isoleucine biosynthesis; 2-oxobutanoate from L-threonine: step 1/1.</text>
</comment>
<dbReference type="PANTHER" id="PTHR48078">
    <property type="entry name" value="THREONINE DEHYDRATASE, MITOCHONDRIAL-RELATED"/>
    <property type="match status" value="1"/>
</dbReference>
<evidence type="ECO:0000313" key="14">
    <source>
        <dbReference type="EMBL" id="PCS05697.1"/>
    </source>
</evidence>
<dbReference type="Gene3D" id="3.40.50.1100">
    <property type="match status" value="2"/>
</dbReference>
<dbReference type="FunFam" id="3.40.50.1100:FF:000005">
    <property type="entry name" value="Threonine dehydratase catabolic"/>
    <property type="match status" value="1"/>
</dbReference>
<dbReference type="InterPro" id="IPR036052">
    <property type="entry name" value="TrpB-like_PALP_sf"/>
</dbReference>
<gene>
    <name evidence="12" type="primary">ilvA</name>
    <name evidence="14" type="ORF">RU86_GL000704</name>
</gene>
<dbReference type="NCBIfam" id="TIGR02079">
    <property type="entry name" value="THD1"/>
    <property type="match status" value="1"/>
</dbReference>
<evidence type="ECO:0000256" key="7">
    <source>
        <dbReference type="ARBA" id="ARBA00022624"/>
    </source>
</evidence>
<evidence type="ECO:0000256" key="9">
    <source>
        <dbReference type="ARBA" id="ARBA00023239"/>
    </source>
</evidence>
<dbReference type="PROSITE" id="PS00165">
    <property type="entry name" value="DEHYDRATASE_SER_THR"/>
    <property type="match status" value="1"/>
</dbReference>
<evidence type="ECO:0000259" key="13">
    <source>
        <dbReference type="PROSITE" id="PS51672"/>
    </source>
</evidence>
<dbReference type="Pfam" id="PF00291">
    <property type="entry name" value="PALP"/>
    <property type="match status" value="1"/>
</dbReference>
<comment type="catalytic activity">
    <reaction evidence="1 12">
        <text>L-threonine = 2-oxobutanoate + NH4(+)</text>
        <dbReference type="Rhea" id="RHEA:22108"/>
        <dbReference type="ChEBI" id="CHEBI:16763"/>
        <dbReference type="ChEBI" id="CHEBI:28938"/>
        <dbReference type="ChEBI" id="CHEBI:57926"/>
        <dbReference type="EC" id="4.3.1.19"/>
    </reaction>
</comment>
<dbReference type="InterPro" id="IPR001926">
    <property type="entry name" value="TrpB-like_PALP"/>
</dbReference>
<comment type="cofactor">
    <cofactor evidence="2 12">
        <name>pyridoxal 5'-phosphate</name>
        <dbReference type="ChEBI" id="CHEBI:597326"/>
    </cofactor>
</comment>
<dbReference type="InterPro" id="IPR001721">
    <property type="entry name" value="TD_ACT-like"/>
</dbReference>
<dbReference type="PANTHER" id="PTHR48078:SF11">
    <property type="entry name" value="THREONINE DEHYDRATASE, MITOCHONDRIAL"/>
    <property type="match status" value="1"/>
</dbReference>
<dbReference type="GO" id="GO:0030170">
    <property type="term" value="F:pyridoxal phosphate binding"/>
    <property type="evidence" value="ECO:0007669"/>
    <property type="project" value="InterPro"/>
</dbReference>
<proteinExistence type="inferred from homology"/>
<dbReference type="NCBIfam" id="NF006390">
    <property type="entry name" value="PRK08639.1"/>
    <property type="match status" value="1"/>
</dbReference>
<dbReference type="CDD" id="cd01562">
    <property type="entry name" value="Thr-dehyd"/>
    <property type="match status" value="1"/>
</dbReference>
<dbReference type="InterPro" id="IPR050147">
    <property type="entry name" value="Ser/Thr_Dehydratase"/>
</dbReference>
<reference evidence="14 15" key="1">
    <citation type="submission" date="2014-12" db="EMBL/GenBank/DDBJ databases">
        <title>Draft genome sequences of 10 type strains of Lactococcus.</title>
        <authorList>
            <person name="Sun Z."/>
            <person name="Zhong Z."/>
            <person name="Liu W."/>
            <person name="Zhang W."/>
            <person name="Zhang H."/>
        </authorList>
    </citation>
    <scope>NUCLEOTIDE SEQUENCE [LARGE SCALE GENOMIC DNA]</scope>
    <source>
        <strain evidence="14 15">DSM 6634</strain>
    </source>
</reference>
<evidence type="ECO:0000256" key="8">
    <source>
        <dbReference type="ARBA" id="ARBA00022898"/>
    </source>
</evidence>
<evidence type="ECO:0000256" key="10">
    <source>
        <dbReference type="ARBA" id="ARBA00023304"/>
    </source>
</evidence>
<keyword evidence="7 12" id="KW-0412">Isoleucine biosynthesis</keyword>
<keyword evidence="9 12" id="KW-0456">Lyase</keyword>
<comment type="subunit">
    <text evidence="5 12">Homotetramer.</text>
</comment>
<evidence type="ECO:0000256" key="12">
    <source>
        <dbReference type="RuleBase" id="RU362012"/>
    </source>
</evidence>